<accession>A0A1I4V7S1</accession>
<dbReference type="EMBL" id="FOVE01000001">
    <property type="protein sequence ID" value="SFM97211.1"/>
    <property type="molecule type" value="Genomic_DNA"/>
</dbReference>
<gene>
    <name evidence="1" type="ORF">SAMN05660284_00160</name>
</gene>
<dbReference type="AlphaFoldDB" id="A0A1I4V7S1"/>
<dbReference type="RefSeq" id="WP_177187720.1">
    <property type="nucleotide sequence ID" value="NZ_FOVE01000001.1"/>
</dbReference>
<evidence type="ECO:0000313" key="1">
    <source>
        <dbReference type="EMBL" id="SFM97211.1"/>
    </source>
</evidence>
<keyword evidence="2" id="KW-1185">Reference proteome</keyword>
<protein>
    <submittedName>
        <fullName evidence="1">Uncharacterized protein</fullName>
    </submittedName>
</protein>
<organism evidence="1 2">
    <name type="scientific">Formivibrio citricus</name>
    <dbReference type="NCBI Taxonomy" id="83765"/>
    <lineage>
        <taxon>Bacteria</taxon>
        <taxon>Pseudomonadati</taxon>
        <taxon>Pseudomonadota</taxon>
        <taxon>Betaproteobacteria</taxon>
        <taxon>Neisseriales</taxon>
        <taxon>Chitinibacteraceae</taxon>
        <taxon>Formivibrio</taxon>
    </lineage>
</organism>
<proteinExistence type="predicted"/>
<evidence type="ECO:0000313" key="2">
    <source>
        <dbReference type="Proteomes" id="UP000242869"/>
    </source>
</evidence>
<dbReference type="Proteomes" id="UP000242869">
    <property type="component" value="Unassembled WGS sequence"/>
</dbReference>
<reference evidence="2" key="1">
    <citation type="submission" date="2016-10" db="EMBL/GenBank/DDBJ databases">
        <authorList>
            <person name="Varghese N."/>
            <person name="Submissions S."/>
        </authorList>
    </citation>
    <scope>NUCLEOTIDE SEQUENCE [LARGE SCALE GENOMIC DNA]</scope>
    <source>
        <strain evidence="2">DSM 6150</strain>
    </source>
</reference>
<sequence length="48" mass="5431">MSNFNEMVNDMDEMAGMPAVDVLQDAPIYAPAMELCVCHLEKQKTDRK</sequence>
<name>A0A1I4V7S1_9NEIS</name>